<evidence type="ECO:0000313" key="12">
    <source>
        <dbReference type="EMBL" id="GAD59098.1"/>
    </source>
</evidence>
<dbReference type="EMBL" id="BATC01000018">
    <property type="protein sequence ID" value="GAD59098.1"/>
    <property type="molecule type" value="Genomic_DNA"/>
</dbReference>
<sequence>MVVTALIGLAAGAVVMTLPDPRPPVGQQAEVFAARLVRAREEAILTGRPVAVTADARGYAFEMFAGGEWGPLEDGLFRRADWGEDVHVTLPRETARTAFDPTGMADPLTVALSRGEGAVSVTVDGSGEVRVND</sequence>
<name>A0A8E0NB84_9CAUL</name>
<dbReference type="GO" id="GO:0015627">
    <property type="term" value="C:type II protein secretion system complex"/>
    <property type="evidence" value="ECO:0007669"/>
    <property type="project" value="InterPro"/>
</dbReference>
<evidence type="ECO:0000256" key="6">
    <source>
        <dbReference type="ARBA" id="ARBA00022692"/>
    </source>
</evidence>
<dbReference type="Pfam" id="PF12019">
    <property type="entry name" value="GspH"/>
    <property type="match status" value="1"/>
</dbReference>
<dbReference type="Proteomes" id="UP000016569">
    <property type="component" value="Unassembled WGS sequence"/>
</dbReference>
<evidence type="ECO:0000256" key="9">
    <source>
        <dbReference type="ARBA" id="ARBA00025772"/>
    </source>
</evidence>
<comment type="similarity">
    <text evidence="9">Belongs to the GSP H family.</text>
</comment>
<comment type="caution">
    <text evidence="12">The sequence shown here is derived from an EMBL/GenBank/DDBJ whole genome shotgun (WGS) entry which is preliminary data.</text>
</comment>
<protein>
    <recommendedName>
        <fullName evidence="2">Type II secretion system protein H</fullName>
    </recommendedName>
    <alternativeName>
        <fullName evidence="10">General secretion pathway protein H</fullName>
    </alternativeName>
</protein>
<keyword evidence="8" id="KW-0472">Membrane</keyword>
<keyword evidence="3" id="KW-1003">Cell membrane</keyword>
<dbReference type="InterPro" id="IPR022346">
    <property type="entry name" value="T2SS_GspH"/>
</dbReference>
<evidence type="ECO:0000256" key="10">
    <source>
        <dbReference type="ARBA" id="ARBA00030775"/>
    </source>
</evidence>
<dbReference type="GO" id="GO:0015628">
    <property type="term" value="P:protein secretion by the type II secretion system"/>
    <property type="evidence" value="ECO:0007669"/>
    <property type="project" value="InterPro"/>
</dbReference>
<evidence type="ECO:0000256" key="1">
    <source>
        <dbReference type="ARBA" id="ARBA00004377"/>
    </source>
</evidence>
<keyword evidence="7" id="KW-1133">Transmembrane helix</keyword>
<evidence type="ECO:0000313" key="13">
    <source>
        <dbReference type="Proteomes" id="UP000016569"/>
    </source>
</evidence>
<evidence type="ECO:0000256" key="3">
    <source>
        <dbReference type="ARBA" id="ARBA00022475"/>
    </source>
</evidence>
<keyword evidence="6" id="KW-0812">Transmembrane</keyword>
<comment type="subcellular location">
    <subcellularLocation>
        <location evidence="1">Cell inner membrane</location>
        <topology evidence="1">Single-pass membrane protein</topology>
    </subcellularLocation>
</comment>
<dbReference type="GO" id="GO:0005886">
    <property type="term" value="C:plasma membrane"/>
    <property type="evidence" value="ECO:0007669"/>
    <property type="project" value="UniProtKB-SubCell"/>
</dbReference>
<keyword evidence="5" id="KW-0997">Cell inner membrane</keyword>
<gene>
    <name evidence="12" type="ORF">MBEBAB_1348</name>
</gene>
<proteinExistence type="inferred from homology"/>
<dbReference type="Gene3D" id="3.55.40.10">
    <property type="entry name" value="minor pseudopilin epsh domain"/>
    <property type="match status" value="1"/>
</dbReference>
<evidence type="ECO:0000256" key="8">
    <source>
        <dbReference type="ARBA" id="ARBA00023136"/>
    </source>
</evidence>
<organism evidence="12 13">
    <name type="scientific">Brevundimonas abyssalis TAR-001</name>
    <dbReference type="NCBI Taxonomy" id="1391729"/>
    <lineage>
        <taxon>Bacteria</taxon>
        <taxon>Pseudomonadati</taxon>
        <taxon>Pseudomonadota</taxon>
        <taxon>Alphaproteobacteria</taxon>
        <taxon>Caulobacterales</taxon>
        <taxon>Caulobacteraceae</taxon>
        <taxon>Brevundimonas</taxon>
    </lineage>
</organism>
<keyword evidence="13" id="KW-1185">Reference proteome</keyword>
<feature type="domain" description="General secretion pathway GspH" evidence="11">
    <location>
        <begin position="28"/>
        <end position="127"/>
    </location>
</feature>
<dbReference type="SUPFAM" id="SSF54523">
    <property type="entry name" value="Pili subunits"/>
    <property type="match status" value="1"/>
</dbReference>
<evidence type="ECO:0000256" key="2">
    <source>
        <dbReference type="ARBA" id="ARBA00021549"/>
    </source>
</evidence>
<evidence type="ECO:0000256" key="7">
    <source>
        <dbReference type="ARBA" id="ARBA00022989"/>
    </source>
</evidence>
<keyword evidence="4" id="KW-0488">Methylation</keyword>
<evidence type="ECO:0000256" key="5">
    <source>
        <dbReference type="ARBA" id="ARBA00022519"/>
    </source>
</evidence>
<dbReference type="AlphaFoldDB" id="A0A8E0NB84"/>
<reference evidence="13" key="1">
    <citation type="journal article" date="2013" name="Genome Announc.">
        <title>Draft Genome Sequence of the Dimorphic Prosthecate Bacterium Brevundimonas abyssalis TAR-001T.</title>
        <authorList>
            <person name="Tsubouchi T."/>
            <person name="Nishi S."/>
            <person name="Usui K."/>
            <person name="Shimane Y."/>
            <person name="Takaki Y."/>
            <person name="Maruyama T."/>
            <person name="Hatada Y."/>
        </authorList>
    </citation>
    <scope>NUCLEOTIDE SEQUENCE [LARGE SCALE GENOMIC DNA]</scope>
    <source>
        <strain evidence="13">TAR-001</strain>
    </source>
</reference>
<dbReference type="InterPro" id="IPR045584">
    <property type="entry name" value="Pilin-like"/>
</dbReference>
<evidence type="ECO:0000259" key="11">
    <source>
        <dbReference type="Pfam" id="PF12019"/>
    </source>
</evidence>
<evidence type="ECO:0000256" key="4">
    <source>
        <dbReference type="ARBA" id="ARBA00022481"/>
    </source>
</evidence>
<accession>A0A8E0NB84</accession>